<dbReference type="Proteomes" id="UP000294360">
    <property type="component" value="Chromosome"/>
</dbReference>
<evidence type="ECO:0000313" key="2">
    <source>
        <dbReference type="Proteomes" id="UP000294360"/>
    </source>
</evidence>
<gene>
    <name evidence="1" type="ORF">MTUNDRAET4_1693</name>
</gene>
<organism evidence="1 2">
    <name type="scientific">Methylocella tundrae</name>
    <dbReference type="NCBI Taxonomy" id="227605"/>
    <lineage>
        <taxon>Bacteria</taxon>
        <taxon>Pseudomonadati</taxon>
        <taxon>Pseudomonadota</taxon>
        <taxon>Alphaproteobacteria</taxon>
        <taxon>Hyphomicrobiales</taxon>
        <taxon>Beijerinckiaceae</taxon>
        <taxon>Methylocella</taxon>
    </lineage>
</organism>
<evidence type="ECO:0000313" key="1">
    <source>
        <dbReference type="EMBL" id="VFU08586.1"/>
    </source>
</evidence>
<reference evidence="1 2" key="1">
    <citation type="submission" date="2019-03" db="EMBL/GenBank/DDBJ databases">
        <authorList>
            <person name="Kox A.R. M."/>
        </authorList>
    </citation>
    <scope>NUCLEOTIDE SEQUENCE [LARGE SCALE GENOMIC DNA]</scope>
    <source>
        <strain evidence="1">MTUNDRAET4 annotated genome</strain>
    </source>
</reference>
<dbReference type="KEGG" id="mtun:MTUNDRAET4_1693"/>
<name>A0A4V6IMI9_METTU</name>
<accession>A0A4V6IMI9</accession>
<proteinExistence type="predicted"/>
<dbReference type="AlphaFoldDB" id="A0A4V6IMI9"/>
<protein>
    <submittedName>
        <fullName evidence="1">Uncharacterized protein</fullName>
    </submittedName>
</protein>
<sequence length="108" mass="12245">MLARQSRLASFTHRQMPKIRRELSSIVYQESRLQQSAPVSHQRRLRQIRRKNSLTEFRAAGQLVAERVGPGTTSITTDTTQEFIDRVSAARPFIVQRSESQPGAPGAR</sequence>
<dbReference type="EMBL" id="LR536450">
    <property type="protein sequence ID" value="VFU08586.1"/>
    <property type="molecule type" value="Genomic_DNA"/>
</dbReference>